<evidence type="ECO:0000313" key="8">
    <source>
        <dbReference type="Proteomes" id="UP000241222"/>
    </source>
</evidence>
<dbReference type="Proteomes" id="UP000241222">
    <property type="component" value="Unassembled WGS sequence"/>
</dbReference>
<evidence type="ECO:0000256" key="5">
    <source>
        <dbReference type="ARBA" id="ARBA00023136"/>
    </source>
</evidence>
<keyword evidence="8" id="KW-1185">Reference proteome</keyword>
<dbReference type="GO" id="GO:0005886">
    <property type="term" value="C:plasma membrane"/>
    <property type="evidence" value="ECO:0007669"/>
    <property type="project" value="UniProtKB-SubCell"/>
</dbReference>
<name>A0A2T3J2J4_9GAMM</name>
<evidence type="ECO:0000256" key="6">
    <source>
        <dbReference type="SAM" id="Phobius"/>
    </source>
</evidence>
<feature type="transmembrane region" description="Helical" evidence="6">
    <location>
        <begin position="6"/>
        <end position="26"/>
    </location>
</feature>
<evidence type="ECO:0000313" key="7">
    <source>
        <dbReference type="EMBL" id="PSU35508.1"/>
    </source>
</evidence>
<keyword evidence="4 6" id="KW-1133">Transmembrane helix</keyword>
<gene>
    <name evidence="7" type="ORF">C9I99_00350</name>
</gene>
<comment type="caution">
    <text evidence="7">The sequence shown here is derived from an EMBL/GenBank/DDBJ whole genome shotgun (WGS) entry which is preliminary data.</text>
</comment>
<feature type="transmembrane region" description="Helical" evidence="6">
    <location>
        <begin position="47"/>
        <end position="68"/>
    </location>
</feature>
<evidence type="ECO:0000256" key="1">
    <source>
        <dbReference type="ARBA" id="ARBA00004651"/>
    </source>
</evidence>
<dbReference type="OrthoDB" id="9804822at2"/>
<protein>
    <submittedName>
        <fullName evidence="7">Amino acid transporter</fullName>
    </submittedName>
</protein>
<dbReference type="EMBL" id="PYMH01000001">
    <property type="protein sequence ID" value="PSU35508.1"/>
    <property type="molecule type" value="Genomic_DNA"/>
</dbReference>
<sequence>MIELYTLIAITLVTVITPGPDFLIVARNTMVGSRKAGMKTAFGISTAIWVHIAYSIVIVNLASAHSVWVVNMMKYAGAGYLFYLGINALKSQAGSVVALAETVSSRHYWRQGFINNVLNPKATLFFLSVFSQLISPSTEIMVQLGYGVVITLICLCWFSLVTVLLSVPRVTPYLNKVMSPFEKVAGVLFISFAVAIVI</sequence>
<evidence type="ECO:0000256" key="4">
    <source>
        <dbReference type="ARBA" id="ARBA00022989"/>
    </source>
</evidence>
<dbReference type="GO" id="GO:0015171">
    <property type="term" value="F:amino acid transmembrane transporter activity"/>
    <property type="evidence" value="ECO:0007669"/>
    <property type="project" value="TreeGrafter"/>
</dbReference>
<keyword evidence="5 6" id="KW-0472">Membrane</keyword>
<feature type="transmembrane region" description="Helical" evidence="6">
    <location>
        <begin position="140"/>
        <end position="165"/>
    </location>
</feature>
<feature type="transmembrane region" description="Helical" evidence="6">
    <location>
        <begin position="177"/>
        <end position="197"/>
    </location>
</feature>
<evidence type="ECO:0000256" key="3">
    <source>
        <dbReference type="ARBA" id="ARBA00022692"/>
    </source>
</evidence>
<reference evidence="7 8" key="1">
    <citation type="submission" date="2018-03" db="EMBL/GenBank/DDBJ databases">
        <title>Whole genome sequencing of Histamine producing bacteria.</title>
        <authorList>
            <person name="Butler K."/>
        </authorList>
    </citation>
    <scope>NUCLEOTIDE SEQUENCE [LARGE SCALE GENOMIC DNA]</scope>
    <source>
        <strain evidence="7 8">JCM 13586</strain>
    </source>
</reference>
<evidence type="ECO:0000256" key="2">
    <source>
        <dbReference type="ARBA" id="ARBA00022475"/>
    </source>
</evidence>
<accession>A0A2T3J2J4</accession>
<keyword evidence="2" id="KW-1003">Cell membrane</keyword>
<proteinExistence type="predicted"/>
<feature type="transmembrane region" description="Helical" evidence="6">
    <location>
        <begin position="80"/>
        <end position="100"/>
    </location>
</feature>
<feature type="transmembrane region" description="Helical" evidence="6">
    <location>
        <begin position="112"/>
        <end position="134"/>
    </location>
</feature>
<dbReference type="Pfam" id="PF01810">
    <property type="entry name" value="LysE"/>
    <property type="match status" value="1"/>
</dbReference>
<dbReference type="AlphaFoldDB" id="A0A2T3J2J4"/>
<dbReference type="PANTHER" id="PTHR30086">
    <property type="entry name" value="ARGININE EXPORTER PROTEIN ARGO"/>
    <property type="match status" value="1"/>
</dbReference>
<dbReference type="InterPro" id="IPR001123">
    <property type="entry name" value="LeuE-type"/>
</dbReference>
<keyword evidence="3 6" id="KW-0812">Transmembrane</keyword>
<organism evidence="7 8">
    <name type="scientific">Photobacterium lutimaris</name>
    <dbReference type="NCBI Taxonomy" id="388278"/>
    <lineage>
        <taxon>Bacteria</taxon>
        <taxon>Pseudomonadati</taxon>
        <taxon>Pseudomonadota</taxon>
        <taxon>Gammaproteobacteria</taxon>
        <taxon>Vibrionales</taxon>
        <taxon>Vibrionaceae</taxon>
        <taxon>Photobacterium</taxon>
    </lineage>
</organism>
<dbReference type="RefSeq" id="WP_107346864.1">
    <property type="nucleotide sequence ID" value="NZ_PYMH01000001.1"/>
</dbReference>
<comment type="subcellular location">
    <subcellularLocation>
        <location evidence="1">Cell membrane</location>
        <topology evidence="1">Multi-pass membrane protein</topology>
    </subcellularLocation>
</comment>
<dbReference type="PANTHER" id="PTHR30086:SF21">
    <property type="entry name" value="TRANSPORT PROTEIN"/>
    <property type="match status" value="1"/>
</dbReference>